<dbReference type="InterPro" id="IPR011701">
    <property type="entry name" value="MFS"/>
</dbReference>
<evidence type="ECO:0000313" key="10">
    <source>
        <dbReference type="Proteomes" id="UP000800035"/>
    </source>
</evidence>
<feature type="transmembrane region" description="Helical" evidence="7">
    <location>
        <begin position="437"/>
        <end position="456"/>
    </location>
</feature>
<keyword evidence="4 7" id="KW-1133">Transmembrane helix</keyword>
<evidence type="ECO:0000256" key="6">
    <source>
        <dbReference type="SAM" id="MobiDB-lite"/>
    </source>
</evidence>
<organism evidence="9 10">
    <name type="scientific">Byssothecium circinans</name>
    <dbReference type="NCBI Taxonomy" id="147558"/>
    <lineage>
        <taxon>Eukaryota</taxon>
        <taxon>Fungi</taxon>
        <taxon>Dikarya</taxon>
        <taxon>Ascomycota</taxon>
        <taxon>Pezizomycotina</taxon>
        <taxon>Dothideomycetes</taxon>
        <taxon>Pleosporomycetidae</taxon>
        <taxon>Pleosporales</taxon>
        <taxon>Massarineae</taxon>
        <taxon>Massarinaceae</taxon>
        <taxon>Byssothecium</taxon>
    </lineage>
</organism>
<evidence type="ECO:0000256" key="4">
    <source>
        <dbReference type="ARBA" id="ARBA00022989"/>
    </source>
</evidence>
<feature type="transmembrane region" description="Helical" evidence="7">
    <location>
        <begin position="42"/>
        <end position="66"/>
    </location>
</feature>
<feature type="transmembrane region" description="Helical" evidence="7">
    <location>
        <begin position="108"/>
        <end position="127"/>
    </location>
</feature>
<evidence type="ECO:0000256" key="7">
    <source>
        <dbReference type="SAM" id="Phobius"/>
    </source>
</evidence>
<evidence type="ECO:0000313" key="9">
    <source>
        <dbReference type="EMBL" id="KAF1959562.1"/>
    </source>
</evidence>
<sequence length="457" mass="48574">METTTEKQNDDSSSPLSGRVHDEETDSSIEENEYPGPAKLSAILVSLVFSMFLASLDVTIISTAIPAITAQFDSLEDVGWYGSAMFFPVAATQSVWGKCYKYFPKKIVLLLSILVFEISSLICAVAPNNNSFIAGRAITGAGCAGTFAGCFIVINFCTRPEIRPAVTSMLSATFALASVVGPLIGGAFTDRVSWRWCFYINLPFGALAAAAFFWAFDPPRAARPVNATRREKLLQMDVPGVVLLSGMVVCFTLAMRWAGVEYGWRSSEVIGTLVGTGVLGIAFAADQWYQGERALLLTSFLKNRTLLVGAVFEFFISGSFYVALFYLPIYFQSVRGASAIASGVRLVPLVLGLTLTQIVLGGVITVTGIFNPFLIAGPAVAAVGGGLLTTLDQHSTSGQWIGYQILIGIGVGACLTIPLMLAGVVVKPKDVSTSTAIMIFSQSIGGAFMLAAAQGIF</sequence>
<keyword evidence="5 7" id="KW-0472">Membrane</keyword>
<dbReference type="InterPro" id="IPR036259">
    <property type="entry name" value="MFS_trans_sf"/>
</dbReference>
<feature type="transmembrane region" description="Helical" evidence="7">
    <location>
        <begin position="237"/>
        <end position="257"/>
    </location>
</feature>
<dbReference type="CDD" id="cd17502">
    <property type="entry name" value="MFS_Azr1_MDR_like"/>
    <property type="match status" value="1"/>
</dbReference>
<dbReference type="EMBL" id="ML976984">
    <property type="protein sequence ID" value="KAF1959562.1"/>
    <property type="molecule type" value="Genomic_DNA"/>
</dbReference>
<name>A0A6A5U6S7_9PLEO</name>
<keyword evidence="10" id="KW-1185">Reference proteome</keyword>
<feature type="transmembrane region" description="Helical" evidence="7">
    <location>
        <begin position="373"/>
        <end position="391"/>
    </location>
</feature>
<evidence type="ECO:0000256" key="3">
    <source>
        <dbReference type="ARBA" id="ARBA00022692"/>
    </source>
</evidence>
<evidence type="ECO:0000256" key="1">
    <source>
        <dbReference type="ARBA" id="ARBA00004141"/>
    </source>
</evidence>
<evidence type="ECO:0000256" key="5">
    <source>
        <dbReference type="ARBA" id="ARBA00023136"/>
    </source>
</evidence>
<dbReference type="SUPFAM" id="SSF103473">
    <property type="entry name" value="MFS general substrate transporter"/>
    <property type="match status" value="1"/>
</dbReference>
<dbReference type="Gene3D" id="1.20.1250.20">
    <property type="entry name" value="MFS general substrate transporter like domains"/>
    <property type="match status" value="1"/>
</dbReference>
<evidence type="ECO:0000256" key="2">
    <source>
        <dbReference type="ARBA" id="ARBA00022448"/>
    </source>
</evidence>
<feature type="transmembrane region" description="Helical" evidence="7">
    <location>
        <begin position="269"/>
        <end position="285"/>
    </location>
</feature>
<dbReference type="PANTHER" id="PTHR23501">
    <property type="entry name" value="MAJOR FACILITATOR SUPERFAMILY"/>
    <property type="match status" value="1"/>
</dbReference>
<dbReference type="OrthoDB" id="10021397at2759"/>
<feature type="domain" description="Major facilitator superfamily (MFS) profile" evidence="8">
    <location>
        <begin position="43"/>
        <end position="457"/>
    </location>
</feature>
<feature type="transmembrane region" description="Helical" evidence="7">
    <location>
        <begin position="196"/>
        <end position="216"/>
    </location>
</feature>
<dbReference type="AlphaFoldDB" id="A0A6A5U6S7"/>
<feature type="transmembrane region" description="Helical" evidence="7">
    <location>
        <begin position="346"/>
        <end position="366"/>
    </location>
</feature>
<feature type="compositionally biased region" description="Acidic residues" evidence="6">
    <location>
        <begin position="23"/>
        <end position="33"/>
    </location>
</feature>
<feature type="transmembrane region" description="Helical" evidence="7">
    <location>
        <begin position="133"/>
        <end position="154"/>
    </location>
</feature>
<dbReference type="PANTHER" id="PTHR23501:SF177">
    <property type="entry name" value="MAJOR FACILITATOR SUPERFAMILY (MFS) PROFILE DOMAIN-CONTAINING PROTEIN-RELATED"/>
    <property type="match status" value="1"/>
</dbReference>
<dbReference type="InterPro" id="IPR020846">
    <property type="entry name" value="MFS_dom"/>
</dbReference>
<gene>
    <name evidence="9" type="ORF">CC80DRAFT_304945</name>
</gene>
<feature type="transmembrane region" description="Helical" evidence="7">
    <location>
        <begin position="306"/>
        <end position="326"/>
    </location>
</feature>
<dbReference type="Gene3D" id="1.20.1720.10">
    <property type="entry name" value="Multidrug resistance protein D"/>
    <property type="match status" value="1"/>
</dbReference>
<dbReference type="GO" id="GO:0022857">
    <property type="term" value="F:transmembrane transporter activity"/>
    <property type="evidence" value="ECO:0007669"/>
    <property type="project" value="InterPro"/>
</dbReference>
<evidence type="ECO:0000259" key="8">
    <source>
        <dbReference type="PROSITE" id="PS50850"/>
    </source>
</evidence>
<feature type="compositionally biased region" description="Basic and acidic residues" evidence="6">
    <location>
        <begin position="1"/>
        <end position="10"/>
    </location>
</feature>
<proteinExistence type="predicted"/>
<comment type="subcellular location">
    <subcellularLocation>
        <location evidence="1">Membrane</location>
        <topology evidence="1">Multi-pass membrane protein</topology>
    </subcellularLocation>
</comment>
<reference evidence="9" key="1">
    <citation type="journal article" date="2020" name="Stud. Mycol.">
        <title>101 Dothideomycetes genomes: a test case for predicting lifestyles and emergence of pathogens.</title>
        <authorList>
            <person name="Haridas S."/>
            <person name="Albert R."/>
            <person name="Binder M."/>
            <person name="Bloem J."/>
            <person name="Labutti K."/>
            <person name="Salamov A."/>
            <person name="Andreopoulos B."/>
            <person name="Baker S."/>
            <person name="Barry K."/>
            <person name="Bills G."/>
            <person name="Bluhm B."/>
            <person name="Cannon C."/>
            <person name="Castanera R."/>
            <person name="Culley D."/>
            <person name="Daum C."/>
            <person name="Ezra D."/>
            <person name="Gonzalez J."/>
            <person name="Henrissat B."/>
            <person name="Kuo A."/>
            <person name="Liang C."/>
            <person name="Lipzen A."/>
            <person name="Lutzoni F."/>
            <person name="Magnuson J."/>
            <person name="Mondo S."/>
            <person name="Nolan M."/>
            <person name="Ohm R."/>
            <person name="Pangilinan J."/>
            <person name="Park H.-J."/>
            <person name="Ramirez L."/>
            <person name="Alfaro M."/>
            <person name="Sun H."/>
            <person name="Tritt A."/>
            <person name="Yoshinaga Y."/>
            <person name="Zwiers L.-H."/>
            <person name="Turgeon B."/>
            <person name="Goodwin S."/>
            <person name="Spatafora J."/>
            <person name="Crous P."/>
            <person name="Grigoriev I."/>
        </authorList>
    </citation>
    <scope>NUCLEOTIDE SEQUENCE</scope>
    <source>
        <strain evidence="9">CBS 675.92</strain>
    </source>
</reference>
<accession>A0A6A5U6S7</accession>
<dbReference type="GO" id="GO:0005886">
    <property type="term" value="C:plasma membrane"/>
    <property type="evidence" value="ECO:0007669"/>
    <property type="project" value="TreeGrafter"/>
</dbReference>
<feature type="transmembrane region" description="Helical" evidence="7">
    <location>
        <begin position="78"/>
        <end position="96"/>
    </location>
</feature>
<dbReference type="Pfam" id="PF07690">
    <property type="entry name" value="MFS_1"/>
    <property type="match status" value="1"/>
</dbReference>
<protein>
    <submittedName>
        <fullName evidence="9">MFS general substrate transporter</fullName>
    </submittedName>
</protein>
<dbReference type="Proteomes" id="UP000800035">
    <property type="component" value="Unassembled WGS sequence"/>
</dbReference>
<keyword evidence="2" id="KW-0813">Transport</keyword>
<feature type="transmembrane region" description="Helical" evidence="7">
    <location>
        <begin position="403"/>
        <end position="425"/>
    </location>
</feature>
<keyword evidence="3 7" id="KW-0812">Transmembrane</keyword>
<feature type="transmembrane region" description="Helical" evidence="7">
    <location>
        <begin position="166"/>
        <end position="184"/>
    </location>
</feature>
<dbReference type="PROSITE" id="PS50850">
    <property type="entry name" value="MFS"/>
    <property type="match status" value="1"/>
</dbReference>
<feature type="region of interest" description="Disordered" evidence="6">
    <location>
        <begin position="1"/>
        <end position="33"/>
    </location>
</feature>